<evidence type="ECO:0000256" key="11">
    <source>
        <dbReference type="PROSITE-ProRule" id="PRU00560"/>
    </source>
</evidence>
<dbReference type="InterPro" id="IPR013986">
    <property type="entry name" value="DExx_box_DNA_helicase_dom_sf"/>
</dbReference>
<dbReference type="EC" id="5.6.2.4" evidence="9"/>
<dbReference type="InterPro" id="IPR014017">
    <property type="entry name" value="DNA_helicase_UvrD-like_C"/>
</dbReference>
<dbReference type="GO" id="GO:0000725">
    <property type="term" value="P:recombinational repair"/>
    <property type="evidence" value="ECO:0007669"/>
    <property type="project" value="TreeGrafter"/>
</dbReference>
<keyword evidence="6" id="KW-0238">DNA-binding</keyword>
<evidence type="ECO:0000259" key="12">
    <source>
        <dbReference type="PROSITE" id="PS51198"/>
    </source>
</evidence>
<organism evidence="14 15">
    <name type="scientific">Fretibacterium fastidiosum</name>
    <dbReference type="NCBI Taxonomy" id="651822"/>
    <lineage>
        <taxon>Bacteria</taxon>
        <taxon>Thermotogati</taxon>
        <taxon>Synergistota</taxon>
        <taxon>Synergistia</taxon>
        <taxon>Synergistales</taxon>
        <taxon>Aminobacteriaceae</taxon>
        <taxon>Fretibacterium</taxon>
    </lineage>
</organism>
<evidence type="ECO:0000256" key="5">
    <source>
        <dbReference type="ARBA" id="ARBA00022840"/>
    </source>
</evidence>
<evidence type="ECO:0000256" key="2">
    <source>
        <dbReference type="ARBA" id="ARBA00022741"/>
    </source>
</evidence>
<dbReference type="Gene3D" id="3.40.50.300">
    <property type="entry name" value="P-loop containing nucleotide triphosphate hydrolases"/>
    <property type="match status" value="2"/>
</dbReference>
<keyword evidence="5 11" id="KW-0067">ATP-binding</keyword>
<name>A0AB94IYX3_9BACT</name>
<dbReference type="GO" id="GO:0033202">
    <property type="term" value="C:DNA helicase complex"/>
    <property type="evidence" value="ECO:0007669"/>
    <property type="project" value="TreeGrafter"/>
</dbReference>
<proteinExistence type="inferred from homology"/>
<evidence type="ECO:0000256" key="7">
    <source>
        <dbReference type="ARBA" id="ARBA00023235"/>
    </source>
</evidence>
<evidence type="ECO:0000313" key="14">
    <source>
        <dbReference type="EMBL" id="CBL28981.1"/>
    </source>
</evidence>
<dbReference type="InterPro" id="IPR014016">
    <property type="entry name" value="UvrD-like_ATP-bd"/>
</dbReference>
<dbReference type="GO" id="GO:0016787">
    <property type="term" value="F:hydrolase activity"/>
    <property type="evidence" value="ECO:0007669"/>
    <property type="project" value="UniProtKB-UniRule"/>
</dbReference>
<comment type="catalytic activity">
    <reaction evidence="10">
        <text>ATP + H2O = ADP + phosphate + H(+)</text>
        <dbReference type="Rhea" id="RHEA:13065"/>
        <dbReference type="ChEBI" id="CHEBI:15377"/>
        <dbReference type="ChEBI" id="CHEBI:15378"/>
        <dbReference type="ChEBI" id="CHEBI:30616"/>
        <dbReference type="ChEBI" id="CHEBI:43474"/>
        <dbReference type="ChEBI" id="CHEBI:456216"/>
        <dbReference type="EC" id="5.6.2.4"/>
    </reaction>
</comment>
<dbReference type="AlphaFoldDB" id="A0AB94IYX3"/>
<dbReference type="Gene3D" id="1.10.10.160">
    <property type="match status" value="1"/>
</dbReference>
<reference evidence="15" key="1">
    <citation type="submission" date="2010-03" db="EMBL/GenBank/DDBJ databases">
        <title>The genome sequence of Synergistetes sp. SGP1.</title>
        <authorList>
            <consortium name="metaHIT consortium -- http://www.metahit.eu/"/>
            <person name="Pajon A."/>
            <person name="Turner K."/>
            <person name="Parkhill J."/>
            <person name="Wade W."/>
            <person name="Vartoukian S."/>
        </authorList>
    </citation>
    <scope>NUCLEOTIDE SEQUENCE [LARGE SCALE GENOMIC DNA]</scope>
    <source>
        <strain evidence="15">SGP1</strain>
    </source>
</reference>
<evidence type="ECO:0000256" key="4">
    <source>
        <dbReference type="ARBA" id="ARBA00022806"/>
    </source>
</evidence>
<dbReference type="InterPro" id="IPR000212">
    <property type="entry name" value="DNA_helicase_UvrD/REP"/>
</dbReference>
<dbReference type="GO" id="GO:0005829">
    <property type="term" value="C:cytosol"/>
    <property type="evidence" value="ECO:0007669"/>
    <property type="project" value="TreeGrafter"/>
</dbReference>
<dbReference type="CDD" id="cd18807">
    <property type="entry name" value="SF1_C_UvrD"/>
    <property type="match status" value="1"/>
</dbReference>
<dbReference type="PANTHER" id="PTHR11070">
    <property type="entry name" value="UVRD / RECB / PCRA DNA HELICASE FAMILY MEMBER"/>
    <property type="match status" value="1"/>
</dbReference>
<dbReference type="Proteomes" id="UP000008957">
    <property type="component" value="Chromosome"/>
</dbReference>
<keyword evidence="7" id="KW-0413">Isomerase</keyword>
<accession>A0AB94IYX3</accession>
<evidence type="ECO:0000256" key="1">
    <source>
        <dbReference type="ARBA" id="ARBA00009922"/>
    </source>
</evidence>
<dbReference type="KEGG" id="sbr:SY1_23160"/>
<dbReference type="CDD" id="cd17932">
    <property type="entry name" value="DEXQc_UvrD"/>
    <property type="match status" value="1"/>
</dbReference>
<dbReference type="Gene3D" id="1.10.486.10">
    <property type="entry name" value="PCRA, domain 4"/>
    <property type="match status" value="1"/>
</dbReference>
<evidence type="ECO:0000256" key="6">
    <source>
        <dbReference type="ARBA" id="ARBA00023125"/>
    </source>
</evidence>
<dbReference type="Pfam" id="PF13361">
    <property type="entry name" value="UvrD_C"/>
    <property type="match status" value="2"/>
</dbReference>
<feature type="binding site" evidence="11">
    <location>
        <begin position="29"/>
        <end position="36"/>
    </location>
    <ligand>
        <name>ATP</name>
        <dbReference type="ChEBI" id="CHEBI:30616"/>
    </ligand>
</feature>
<evidence type="ECO:0000256" key="10">
    <source>
        <dbReference type="ARBA" id="ARBA00048988"/>
    </source>
</evidence>
<feature type="domain" description="UvrD-like helicase C-terminal" evidence="13">
    <location>
        <begin position="293"/>
        <end position="564"/>
    </location>
</feature>
<dbReference type="PROSITE" id="PS51217">
    <property type="entry name" value="UVRD_HELICASE_CTER"/>
    <property type="match status" value="1"/>
</dbReference>
<keyword evidence="4 11" id="KW-0347">Helicase</keyword>
<dbReference type="RefSeq" id="WP_015557127.1">
    <property type="nucleotide sequence ID" value="NC_021038.1"/>
</dbReference>
<keyword evidence="15" id="KW-1185">Reference proteome</keyword>
<dbReference type="GO" id="GO:0043138">
    <property type="term" value="F:3'-5' DNA helicase activity"/>
    <property type="evidence" value="ECO:0007669"/>
    <property type="project" value="UniProtKB-EC"/>
</dbReference>
<dbReference type="InterPro" id="IPR027417">
    <property type="entry name" value="P-loop_NTPase"/>
</dbReference>
<sequence length="682" mass="76434">MLENDILERLSPRQREAVTYVDGPLLILAGAGSGKTRVLTHKVAWLIAEGLARPWEITAVTFTNKAAGEMRERVSALVPDGADKVWVSTFHAFGLRFLFRNPEAVERLTGLRTGFAVLDRGDSRSLVGQIMERLGVNTKDTAPASVLDAISRDWAAWAPGPREPLLEGLYLDIANEYRRALRERNAVDFDDLMVLPLQVLTQDRELREREQARIRWLLVDEFQDVNRPQYLLLRNLVGPDCLLNVVGDPDQSIYGWRGADIGMILNFERDFRGEEGHADAKTIVLDENYRSTGNILAASNALIRNNSTRMKKDLRTSRGMGEKVYTLLANSDLQEADFITAEIARLKAHHGYDYGNIALLYRQNAMSRLYEQKFLELGIPYRIVRGVAFYERREVRDVLALLKLALNPNDLTSFERAAEFAVKGMGPKRREDWTSWLASGAVPTSPASDFWGAAAKGAWPVRGQVGAAAAEFAAHMARLLAVSERGIGPAVDYVLNQMGYEELLRSKEPESWEERYDNVMELRSVVPEGGLSEALAEAALFTDADRQDDSGNAVGLLTLHAAKGLEFPVVFLVGMEEDVFPSSRAKDQPDQLEEERRLCYVGMTRAEERLYLTAARSRRLYGTTLSKGFSRFIYEVPEQYREIDDRAGEGRGWDEGYGGGGRRRSYGGYGKGYRPYGGRWGG</sequence>
<evidence type="ECO:0000256" key="9">
    <source>
        <dbReference type="ARBA" id="ARBA00034808"/>
    </source>
</evidence>
<feature type="domain" description="UvrD-like helicase ATP-binding" evidence="12">
    <location>
        <begin position="8"/>
        <end position="292"/>
    </location>
</feature>
<dbReference type="PANTHER" id="PTHR11070:SF2">
    <property type="entry name" value="ATP-DEPENDENT DNA HELICASE SRS2"/>
    <property type="match status" value="1"/>
</dbReference>
<dbReference type="GO" id="GO:0003677">
    <property type="term" value="F:DNA binding"/>
    <property type="evidence" value="ECO:0007669"/>
    <property type="project" value="UniProtKB-KW"/>
</dbReference>
<reference evidence="14 15" key="2">
    <citation type="submission" date="2010-03" db="EMBL/GenBank/DDBJ databases">
        <authorList>
            <person name="Pajon A."/>
        </authorList>
    </citation>
    <scope>NUCLEOTIDE SEQUENCE [LARGE SCALE GENOMIC DNA]</scope>
    <source>
        <strain evidence="14 15">SGP1</strain>
    </source>
</reference>
<comment type="similarity">
    <text evidence="1">Belongs to the helicase family. UvrD subfamily.</text>
</comment>
<keyword evidence="3 11" id="KW-0378">Hydrolase</keyword>
<evidence type="ECO:0000259" key="13">
    <source>
        <dbReference type="PROSITE" id="PS51217"/>
    </source>
</evidence>
<gene>
    <name evidence="14" type="ORF">SY1_23160</name>
</gene>
<dbReference type="Pfam" id="PF00580">
    <property type="entry name" value="UvrD-helicase"/>
    <property type="match status" value="1"/>
</dbReference>
<evidence type="ECO:0000313" key="15">
    <source>
        <dbReference type="Proteomes" id="UP000008957"/>
    </source>
</evidence>
<evidence type="ECO:0000256" key="8">
    <source>
        <dbReference type="ARBA" id="ARBA00034617"/>
    </source>
</evidence>
<dbReference type="GO" id="GO:0005524">
    <property type="term" value="F:ATP binding"/>
    <property type="evidence" value="ECO:0007669"/>
    <property type="project" value="UniProtKB-UniRule"/>
</dbReference>
<dbReference type="SUPFAM" id="SSF52540">
    <property type="entry name" value="P-loop containing nucleoside triphosphate hydrolases"/>
    <property type="match status" value="1"/>
</dbReference>
<dbReference type="PROSITE" id="PS51198">
    <property type="entry name" value="UVRD_HELICASE_ATP_BIND"/>
    <property type="match status" value="1"/>
</dbReference>
<keyword evidence="2 11" id="KW-0547">Nucleotide-binding</keyword>
<protein>
    <recommendedName>
        <fullName evidence="9">DNA 3'-5' helicase</fullName>
        <ecNumber evidence="9">5.6.2.4</ecNumber>
    </recommendedName>
</protein>
<comment type="catalytic activity">
    <reaction evidence="8">
        <text>Couples ATP hydrolysis with the unwinding of duplex DNA by translocating in the 3'-5' direction.</text>
        <dbReference type="EC" id="5.6.2.4"/>
    </reaction>
</comment>
<dbReference type="EMBL" id="FP929056">
    <property type="protein sequence ID" value="CBL28981.1"/>
    <property type="molecule type" value="Genomic_DNA"/>
</dbReference>
<evidence type="ECO:0000256" key="3">
    <source>
        <dbReference type="ARBA" id="ARBA00022801"/>
    </source>
</evidence>